<accession>A0A136Q0T3</accession>
<reference evidence="2 3" key="1">
    <citation type="submission" date="2016-02" db="EMBL/GenBank/DDBJ databases">
        <authorList>
            <person name="Wen L."/>
            <person name="He K."/>
            <person name="Yang H."/>
        </authorList>
    </citation>
    <scope>NUCLEOTIDE SEQUENCE [LARGE SCALE GENOMIC DNA]</scope>
    <source>
        <strain evidence="2 3">DSM 22607</strain>
    </source>
</reference>
<dbReference type="STRING" id="626937.HMPREF3293_03114"/>
<evidence type="ECO:0000313" key="3">
    <source>
        <dbReference type="Proteomes" id="UP000070366"/>
    </source>
</evidence>
<gene>
    <name evidence="2" type="ORF">HMPREF3293_03114</name>
</gene>
<dbReference type="EMBL" id="LSZW01000067">
    <property type="protein sequence ID" value="KXK64066.1"/>
    <property type="molecule type" value="Genomic_DNA"/>
</dbReference>
<evidence type="ECO:0000313" key="2">
    <source>
        <dbReference type="EMBL" id="KXK64066.1"/>
    </source>
</evidence>
<dbReference type="KEGG" id="cmiu:B1H56_13690"/>
<dbReference type="Pfam" id="PF19499">
    <property type="entry name" value="DUF6034"/>
    <property type="match status" value="1"/>
</dbReference>
<organism evidence="2 3">
    <name type="scientific">Christensenella minuta</name>
    <dbReference type="NCBI Taxonomy" id="626937"/>
    <lineage>
        <taxon>Bacteria</taxon>
        <taxon>Bacillati</taxon>
        <taxon>Bacillota</taxon>
        <taxon>Clostridia</taxon>
        <taxon>Christensenellales</taxon>
        <taxon>Christensenellaceae</taxon>
        <taxon>Christensenella</taxon>
    </lineage>
</organism>
<sequence>MKKTITLGLSLLLCAGLCAGCGIAEAQAGFPTEAAGVQEPAALQAIAPSTPALPPLAEQLDAPTEYSGGFTAADGKLECAFDAWVEVPKTAALPALEIEASPFTQEQVDGMLAYLFGDTPLYDEPTQLTKEEVEWCIRSAERQLEEINKGEAAFSGSAEEAEQYLSKMRGQLETAPETVEPPLSNGKLRTIKPRSIGYEAESYEGLAVRTDPADPASAYFSVNNGNDLIRISKGYSTFEAADGVSEAASIVTDNYRSGADLAFSDNSHLQEFYDLLPDGDYSSFFTKTPIPVKEGQPQQDHADGISLTPGQALFKAQEFFAAAGTDMSLYNMSLVTVNPDNMPAEAFAAADGYTAYSMVFVRRTNEANSLYIYGEASDPSPEDPDFGKKDAHSWTYETCNVTVDDTGITGIEWHSPLSIVRELPQEQALLPFSEIMNTFETLLVQANKRVTDQPEVTRLYFHVNHIALGYFRVSEQDSITRGTLIPAWGFYGYGERRYTDGFDPTTFPDGASPYLLLNAVTGEVIREGDLTAG</sequence>
<evidence type="ECO:0000256" key="1">
    <source>
        <dbReference type="SAM" id="SignalP"/>
    </source>
</evidence>
<feature type="chain" id="PRO_5007478528" description="SLH domain-containing protein" evidence="1">
    <location>
        <begin position="27"/>
        <end position="533"/>
    </location>
</feature>
<feature type="signal peptide" evidence="1">
    <location>
        <begin position="1"/>
        <end position="26"/>
    </location>
</feature>
<dbReference type="AlphaFoldDB" id="A0A136Q0T3"/>
<dbReference type="RefSeq" id="WP_066522808.1">
    <property type="nucleotide sequence ID" value="NZ_CABMOF010000010.1"/>
</dbReference>
<dbReference type="OrthoDB" id="1826321at2"/>
<protein>
    <recommendedName>
        <fullName evidence="4">SLH domain-containing protein</fullName>
    </recommendedName>
</protein>
<dbReference type="PATRIC" id="fig|626937.4.peg.3065"/>
<comment type="caution">
    <text evidence="2">The sequence shown here is derived from an EMBL/GenBank/DDBJ whole genome shotgun (WGS) entry which is preliminary data.</text>
</comment>
<name>A0A136Q0T3_9FIRM</name>
<dbReference type="InterPro" id="IPR046098">
    <property type="entry name" value="DUF6034"/>
</dbReference>
<evidence type="ECO:0008006" key="4">
    <source>
        <dbReference type="Google" id="ProtNLM"/>
    </source>
</evidence>
<proteinExistence type="predicted"/>
<dbReference type="Proteomes" id="UP000070366">
    <property type="component" value="Unassembled WGS sequence"/>
</dbReference>
<keyword evidence="3" id="KW-1185">Reference proteome</keyword>
<keyword evidence="1" id="KW-0732">Signal</keyword>